<dbReference type="InterPro" id="IPR027485">
    <property type="entry name" value="AMMECR1_N"/>
</dbReference>
<dbReference type="Proteomes" id="UP000245362">
    <property type="component" value="Unassembled WGS sequence"/>
</dbReference>
<name>A0A2U3BBA2_9VIBR</name>
<keyword evidence="3" id="KW-1185">Reference proteome</keyword>
<comment type="caution">
    <text evidence="2">The sequence shown here is derived from an EMBL/GenBank/DDBJ whole genome shotgun (WGS) entry which is preliminary data.</text>
</comment>
<dbReference type="PROSITE" id="PS51112">
    <property type="entry name" value="AMMECR1"/>
    <property type="match status" value="1"/>
</dbReference>
<evidence type="ECO:0000313" key="3">
    <source>
        <dbReference type="Proteomes" id="UP000245362"/>
    </source>
</evidence>
<dbReference type="NCBIfam" id="TIGR04335">
    <property type="entry name" value="AmmeMemoSam_A"/>
    <property type="match status" value="1"/>
</dbReference>
<dbReference type="AlphaFoldDB" id="A0A2U3BBA2"/>
<proteinExistence type="predicted"/>
<dbReference type="Gene3D" id="3.30.700.20">
    <property type="entry name" value="Hypothetical protein ph0010, domain 1"/>
    <property type="match status" value="1"/>
</dbReference>
<dbReference type="PANTHER" id="PTHR13016">
    <property type="entry name" value="AMMECR1 HOMOLOG"/>
    <property type="match status" value="1"/>
</dbReference>
<dbReference type="Gene3D" id="3.30.1490.150">
    <property type="entry name" value="Hypothetical protein ph0010, domain 2"/>
    <property type="match status" value="1"/>
</dbReference>
<dbReference type="SUPFAM" id="SSF143447">
    <property type="entry name" value="AMMECR1-like"/>
    <property type="match status" value="1"/>
</dbReference>
<reference evidence="2 3" key="1">
    <citation type="submission" date="2018-05" db="EMBL/GenBank/DDBJ databases">
        <title>Vibrio limimaris sp. nov., isolated from marine sediment.</title>
        <authorList>
            <person name="Li C.-M."/>
        </authorList>
    </citation>
    <scope>NUCLEOTIDE SEQUENCE [LARGE SCALE GENOMIC DNA]</scope>
    <source>
        <strain evidence="2 3">E4404</strain>
    </source>
</reference>
<evidence type="ECO:0000259" key="1">
    <source>
        <dbReference type="PROSITE" id="PS51112"/>
    </source>
</evidence>
<dbReference type="OrthoDB" id="9782820at2"/>
<organism evidence="2 3">
    <name type="scientific">Vibrio albus</name>
    <dbReference type="NCBI Taxonomy" id="2200953"/>
    <lineage>
        <taxon>Bacteria</taxon>
        <taxon>Pseudomonadati</taxon>
        <taxon>Pseudomonadota</taxon>
        <taxon>Gammaproteobacteria</taxon>
        <taxon>Vibrionales</taxon>
        <taxon>Vibrionaceae</taxon>
        <taxon>Vibrio</taxon>
    </lineage>
</organism>
<dbReference type="InterPro" id="IPR023473">
    <property type="entry name" value="AMMECR1"/>
</dbReference>
<dbReference type="RefSeq" id="WP_109319327.1">
    <property type="nucleotide sequence ID" value="NZ_QFWT01000003.1"/>
</dbReference>
<feature type="domain" description="AMMECR1" evidence="1">
    <location>
        <begin position="12"/>
        <end position="195"/>
    </location>
</feature>
<dbReference type="InterPro" id="IPR027623">
    <property type="entry name" value="AmmeMemoSam_A"/>
</dbReference>
<accession>A0A2U3BBA2</accession>
<protein>
    <submittedName>
        <fullName evidence="2">AmmeMemoRadiSam system protein A</fullName>
    </submittedName>
</protein>
<dbReference type="InterPro" id="IPR036071">
    <property type="entry name" value="AMMECR1_dom_sf"/>
</dbReference>
<dbReference type="PANTHER" id="PTHR13016:SF0">
    <property type="entry name" value="AMME SYNDROME CANDIDATE GENE 1 PROTEIN"/>
    <property type="match status" value="1"/>
</dbReference>
<dbReference type="InterPro" id="IPR002733">
    <property type="entry name" value="AMMECR1_domain"/>
</dbReference>
<evidence type="ECO:0000313" key="2">
    <source>
        <dbReference type="EMBL" id="PWI34076.1"/>
    </source>
</evidence>
<gene>
    <name evidence="2" type="primary">amrA</name>
    <name evidence="2" type="ORF">DI392_07730</name>
</gene>
<dbReference type="EMBL" id="QFWT01000003">
    <property type="protein sequence ID" value="PWI34076.1"/>
    <property type="molecule type" value="Genomic_DNA"/>
</dbReference>
<dbReference type="Pfam" id="PF01871">
    <property type="entry name" value="AMMECR1"/>
    <property type="match status" value="1"/>
</dbReference>
<sequence>MSAISSQPYSDKELEDLLNIANRGISDYLREIYEAPDPSQYSENLKENGACFVTLEVSGQLQGCLGIIEPERPLLYEVYNKAQAASSRDPRFSPLEAYQLADLTIEVSVLSKPVPLDVASEHELEEYLSHNRLGVILSDDTHRALFLPQVWEQLHAPREFLYHLKKKAGWSGSYWSPSITIQTFRVISIKGAYKP</sequence>